<dbReference type="Proteomes" id="UP000007115">
    <property type="component" value="Unassembled WGS sequence"/>
</dbReference>
<dbReference type="RefSeq" id="XP_013961017.1">
    <property type="nucleotide sequence ID" value="XM_014105542.1"/>
</dbReference>
<dbReference type="HOGENOM" id="CLU_2922903_0_0_1"/>
<comment type="caution">
    <text evidence="1">The sequence shown here is derived from an EMBL/GenBank/DDBJ whole genome shotgun (WGS) entry which is preliminary data.</text>
</comment>
<protein>
    <submittedName>
        <fullName evidence="1">Uncharacterized protein</fullName>
    </submittedName>
</protein>
<proteinExistence type="predicted"/>
<evidence type="ECO:0000313" key="2">
    <source>
        <dbReference type="Proteomes" id="UP000007115"/>
    </source>
</evidence>
<dbReference type="AlphaFoldDB" id="G9MDU9"/>
<evidence type="ECO:0000313" key="1">
    <source>
        <dbReference type="EMBL" id="EHK26797.1"/>
    </source>
</evidence>
<name>G9MDU9_HYPVG</name>
<sequence length="61" mass="6903">MPGTPSTHISSMDHAGVDVRMVMDAINFEMHSIDHGRIKEYTHRISRIGRIDHPRAAISLH</sequence>
<organism evidence="1 2">
    <name type="scientific">Hypocrea virens (strain Gv29-8 / FGSC 10586)</name>
    <name type="common">Gliocladium virens</name>
    <name type="synonym">Trichoderma virens</name>
    <dbReference type="NCBI Taxonomy" id="413071"/>
    <lineage>
        <taxon>Eukaryota</taxon>
        <taxon>Fungi</taxon>
        <taxon>Dikarya</taxon>
        <taxon>Ascomycota</taxon>
        <taxon>Pezizomycotina</taxon>
        <taxon>Sordariomycetes</taxon>
        <taxon>Hypocreomycetidae</taxon>
        <taxon>Hypocreales</taxon>
        <taxon>Hypocreaceae</taxon>
        <taxon>Trichoderma</taxon>
    </lineage>
</organism>
<reference evidence="1 2" key="1">
    <citation type="journal article" date="2011" name="Genome Biol.">
        <title>Comparative genome sequence analysis underscores mycoparasitism as the ancestral life style of Trichoderma.</title>
        <authorList>
            <person name="Kubicek C.P."/>
            <person name="Herrera-Estrella A."/>
            <person name="Seidl-Seiboth V."/>
            <person name="Martinez D.A."/>
            <person name="Druzhinina I.S."/>
            <person name="Thon M."/>
            <person name="Zeilinger S."/>
            <person name="Casas-Flores S."/>
            <person name="Horwitz B.A."/>
            <person name="Mukherjee P.K."/>
            <person name="Mukherjee M."/>
            <person name="Kredics L."/>
            <person name="Alcaraz L.D."/>
            <person name="Aerts A."/>
            <person name="Antal Z."/>
            <person name="Atanasova L."/>
            <person name="Cervantes-Badillo M.G."/>
            <person name="Challacombe J."/>
            <person name="Chertkov O."/>
            <person name="McCluskey K."/>
            <person name="Coulpier F."/>
            <person name="Deshpande N."/>
            <person name="von Doehren H."/>
            <person name="Ebbole D.J."/>
            <person name="Esquivel-Naranjo E.U."/>
            <person name="Fekete E."/>
            <person name="Flipphi M."/>
            <person name="Glaser F."/>
            <person name="Gomez-Rodriguez E.Y."/>
            <person name="Gruber S."/>
            <person name="Han C."/>
            <person name="Henrissat B."/>
            <person name="Hermosa R."/>
            <person name="Hernandez-Onate M."/>
            <person name="Karaffa L."/>
            <person name="Kosti I."/>
            <person name="Le Crom S."/>
            <person name="Lindquist E."/>
            <person name="Lucas S."/>
            <person name="Luebeck M."/>
            <person name="Luebeck P.S."/>
            <person name="Margeot A."/>
            <person name="Metz B."/>
            <person name="Misra M."/>
            <person name="Nevalainen H."/>
            <person name="Omann M."/>
            <person name="Packer N."/>
            <person name="Perrone G."/>
            <person name="Uresti-Rivera E.E."/>
            <person name="Salamov A."/>
            <person name="Schmoll M."/>
            <person name="Seiboth B."/>
            <person name="Shapiro H."/>
            <person name="Sukno S."/>
            <person name="Tamayo-Ramos J.A."/>
            <person name="Tisch D."/>
            <person name="Wiest A."/>
            <person name="Wilkinson H.H."/>
            <person name="Zhang M."/>
            <person name="Coutinho P.M."/>
            <person name="Kenerley C.M."/>
            <person name="Monte E."/>
            <person name="Baker S.E."/>
            <person name="Grigoriev I.V."/>
        </authorList>
    </citation>
    <scope>NUCLEOTIDE SEQUENCE [LARGE SCALE GENOMIC DNA]</scope>
    <source>
        <strain evidence="2">Gv29-8 / FGSC 10586</strain>
    </source>
</reference>
<dbReference type="VEuPathDB" id="FungiDB:TRIVIDRAFT_217408"/>
<dbReference type="InParanoid" id="G9MDU9"/>
<dbReference type="GeneID" id="25791282"/>
<gene>
    <name evidence="1" type="ORF">TRIVIDRAFT_217408</name>
</gene>
<accession>G9MDU9</accession>
<dbReference type="EMBL" id="ABDF02000001">
    <property type="protein sequence ID" value="EHK26797.1"/>
    <property type="molecule type" value="Genomic_DNA"/>
</dbReference>
<keyword evidence="2" id="KW-1185">Reference proteome</keyword>